<feature type="domain" description="MaoC-like" evidence="3">
    <location>
        <begin position="164"/>
        <end position="266"/>
    </location>
</feature>
<reference evidence="6" key="1">
    <citation type="submission" date="2016-10" db="EMBL/GenBank/DDBJ databases">
        <authorList>
            <person name="Varghese N."/>
        </authorList>
    </citation>
    <scope>NUCLEOTIDE SEQUENCE [LARGE SCALE GENOMIC DNA]</scope>
    <source>
        <strain evidence="6">DSM 44719</strain>
    </source>
</reference>
<dbReference type="InterPro" id="IPR029069">
    <property type="entry name" value="HotDog_dom_sf"/>
</dbReference>
<organism evidence="5 6">
    <name type="scientific">Rhodococcus jostii</name>
    <dbReference type="NCBI Taxonomy" id="132919"/>
    <lineage>
        <taxon>Bacteria</taxon>
        <taxon>Bacillati</taxon>
        <taxon>Actinomycetota</taxon>
        <taxon>Actinomycetes</taxon>
        <taxon>Mycobacteriales</taxon>
        <taxon>Nocardiaceae</taxon>
        <taxon>Rhodococcus</taxon>
    </lineage>
</organism>
<accession>A0A1H4IXR8</accession>
<dbReference type="RefSeq" id="WP_073358047.1">
    <property type="nucleotide sequence ID" value="NZ_FNTL01000002.1"/>
</dbReference>
<evidence type="ECO:0000256" key="1">
    <source>
        <dbReference type="ARBA" id="ARBA00005254"/>
    </source>
</evidence>
<evidence type="ECO:0000256" key="2">
    <source>
        <dbReference type="SAM" id="MobiDB-lite"/>
    </source>
</evidence>
<dbReference type="GO" id="GO:0004300">
    <property type="term" value="F:enoyl-CoA hydratase activity"/>
    <property type="evidence" value="ECO:0007669"/>
    <property type="project" value="TreeGrafter"/>
</dbReference>
<dbReference type="Proteomes" id="UP000183407">
    <property type="component" value="Unassembled WGS sequence"/>
</dbReference>
<evidence type="ECO:0000313" key="5">
    <source>
        <dbReference type="EMBL" id="SEB38128.1"/>
    </source>
</evidence>
<dbReference type="InterPro" id="IPR002539">
    <property type="entry name" value="MaoC-like_dom"/>
</dbReference>
<evidence type="ECO:0000313" key="6">
    <source>
        <dbReference type="Proteomes" id="UP000183407"/>
    </source>
</evidence>
<dbReference type="PANTHER" id="PTHR13078">
    <property type="entry name" value="PEROXISOMAL MULTIFUNCTIONAL ENZYME TYPE 2-RELATED"/>
    <property type="match status" value="1"/>
</dbReference>
<dbReference type="Pfam" id="PF22622">
    <property type="entry name" value="MFE-2_hydrat-2_N"/>
    <property type="match status" value="1"/>
</dbReference>
<gene>
    <name evidence="5" type="ORF">SAMN04490220_0573</name>
</gene>
<dbReference type="Pfam" id="PF01575">
    <property type="entry name" value="MaoC_dehydratas"/>
    <property type="match status" value="1"/>
</dbReference>
<protein>
    <submittedName>
        <fullName evidence="5">Acyl dehydratase</fullName>
    </submittedName>
</protein>
<dbReference type="PANTHER" id="PTHR13078:SF56">
    <property type="entry name" value="PEROXISOMAL MULTIFUNCTIONAL ENZYME TYPE 2"/>
    <property type="match status" value="1"/>
</dbReference>
<dbReference type="EMBL" id="FNTL01000002">
    <property type="protein sequence ID" value="SEB38128.1"/>
    <property type="molecule type" value="Genomic_DNA"/>
</dbReference>
<dbReference type="GO" id="GO:0006635">
    <property type="term" value="P:fatty acid beta-oxidation"/>
    <property type="evidence" value="ECO:0007669"/>
    <property type="project" value="TreeGrafter"/>
</dbReference>
<dbReference type="AlphaFoldDB" id="A0A1H4IXR8"/>
<name>A0A1H4IXR8_RHOJO</name>
<dbReference type="GO" id="GO:0044594">
    <property type="term" value="F:17-beta-hydroxysteroid dehydrogenase (NAD+) activity"/>
    <property type="evidence" value="ECO:0007669"/>
    <property type="project" value="TreeGrafter"/>
</dbReference>
<dbReference type="InterPro" id="IPR054357">
    <property type="entry name" value="MFE-2_N"/>
</dbReference>
<proteinExistence type="inferred from homology"/>
<feature type="region of interest" description="Disordered" evidence="2">
    <location>
        <begin position="151"/>
        <end position="172"/>
    </location>
</feature>
<evidence type="ECO:0000259" key="3">
    <source>
        <dbReference type="Pfam" id="PF01575"/>
    </source>
</evidence>
<sequence>MTIDAAKLLDYPFPTSEHSYTARDAMLYALGVGLGSDPTDEAELPYVYERNLTVLPTMAAVIGHPGPWFRDPVTGIDWVHVVHGEQSLEIHAPLHPDNRLRCETQVVDVEDKGPNRGALVRWRRRLFDAQTGELVATSDSTLFCRKDGGFGGPVRPKQPATPWPEGSPTASVESEISPRAALIYRLSGDYNPVHADPKIAVEAGFERPILHGLCTFAHATWSVIRELADGDVGALESVQVRFKAPVFPGQRLRTDMWQDGDTVRFRSFTDDGAAMVLDGGQIELRSERRAK</sequence>
<dbReference type="SUPFAM" id="SSF54637">
    <property type="entry name" value="Thioesterase/thiol ester dehydrase-isomerase"/>
    <property type="match status" value="2"/>
</dbReference>
<dbReference type="CDD" id="cd03448">
    <property type="entry name" value="HDE_HSD"/>
    <property type="match status" value="1"/>
</dbReference>
<dbReference type="GO" id="GO:0003857">
    <property type="term" value="F:(3S)-3-hydroxyacyl-CoA dehydrogenase (NAD+) activity"/>
    <property type="evidence" value="ECO:0007669"/>
    <property type="project" value="TreeGrafter"/>
</dbReference>
<comment type="similarity">
    <text evidence="1">Belongs to the enoyl-CoA hydratase/isomerase family.</text>
</comment>
<dbReference type="OrthoDB" id="5522043at2"/>
<feature type="domain" description="Peroxisomal multifunctional enzyme type 2-like N-terminal" evidence="4">
    <location>
        <begin position="19"/>
        <end position="145"/>
    </location>
</feature>
<evidence type="ECO:0000259" key="4">
    <source>
        <dbReference type="Pfam" id="PF22622"/>
    </source>
</evidence>
<dbReference type="Gene3D" id="3.10.129.10">
    <property type="entry name" value="Hotdog Thioesterase"/>
    <property type="match status" value="1"/>
</dbReference>